<protein>
    <submittedName>
        <fullName evidence="2">Uncharacterized protein</fullName>
    </submittedName>
</protein>
<dbReference type="KEGG" id="emo:DM558_00460"/>
<dbReference type="Proteomes" id="UP000273143">
    <property type="component" value="Chromosome"/>
</dbReference>
<gene>
    <name evidence="2" type="ORF">DM558_00460</name>
</gene>
<keyword evidence="1" id="KW-0175">Coiled coil</keyword>
<dbReference type="AlphaFoldDB" id="A0A3Q9JGZ9"/>
<dbReference type="RefSeq" id="WP_127161558.1">
    <property type="nucleotide sequence ID" value="NZ_CP029822.1"/>
</dbReference>
<evidence type="ECO:0000256" key="1">
    <source>
        <dbReference type="SAM" id="Coils"/>
    </source>
</evidence>
<reference evidence="3" key="1">
    <citation type="submission" date="2018-06" db="EMBL/GenBank/DDBJ databases">
        <title>Complete genome of Pseudomonas insecticola strain QZS01.</title>
        <authorList>
            <person name="Wang J."/>
            <person name="Su Q."/>
        </authorList>
    </citation>
    <scope>NUCLEOTIDE SEQUENCE [LARGE SCALE GENOMIC DNA]</scope>
    <source>
        <strain evidence="3">QZS01</strain>
    </source>
</reference>
<dbReference type="EMBL" id="CP029822">
    <property type="protein sequence ID" value="AZS49341.1"/>
    <property type="molecule type" value="Genomic_DNA"/>
</dbReference>
<name>A0A3Q9JGZ9_9GAMM</name>
<feature type="coiled-coil region" evidence="1">
    <location>
        <begin position="335"/>
        <end position="366"/>
    </location>
</feature>
<evidence type="ECO:0000313" key="2">
    <source>
        <dbReference type="EMBL" id="AZS49341.1"/>
    </source>
</evidence>
<proteinExistence type="predicted"/>
<evidence type="ECO:0000313" key="3">
    <source>
        <dbReference type="Proteomes" id="UP000273143"/>
    </source>
</evidence>
<sequence length="547" mass="60681">MVFYTGDFSTDITPSLDKVAAPLTERAGAAFDNGLRDGPAVAIYRAGELYRALNDENSQMVAKEFADERLKELGIKNIEIPTEGVTRRYLNLLTDETHKRLAREQIIRSSPNGLGDASLMFLSTLAGNMADPANLGLMLVPGVGEVKAGSLLGRTAIRFRQGAVIGSAQAAAVEPFLLYSANALGEDYTLKDSVQNIFFGGLAGGTFVSLGGAIGEGVGRLKGYRAQTNQIEGSKLSNLSNDLGNDLQQVELNNAHVSQYFERFASDSAYHDVVNLSSFDLEYKASKRLSGSQQKTIKTELHDIDYQLKPEILEAKYKALTEEYHSNTVSGRKAKSIAKKEIDELKQDLQDRRIELQEQLEAHKTANQSINDLNEIRKGRLPERLKKDLEKRKQEIFDSIKDKELPQQTAIEKISDSHWTVREQALRASLANAFEGRLLDVEPFFDLADPLKRQAAIKKLADNNTYLDDSTMRLINQANDELKNTTNLVDHKKAQESFNYQYEIAASKAEQKGYKEVKAAIDDAMNYANDDTVSKAAKAYAMCMIGM</sequence>
<accession>A0A3Q9JGZ9</accession>
<keyword evidence="3" id="KW-1185">Reference proteome</keyword>
<organism evidence="2 3">
    <name type="scientific">Entomomonas moraniae</name>
    <dbReference type="NCBI Taxonomy" id="2213226"/>
    <lineage>
        <taxon>Bacteria</taxon>
        <taxon>Pseudomonadati</taxon>
        <taxon>Pseudomonadota</taxon>
        <taxon>Gammaproteobacteria</taxon>
        <taxon>Pseudomonadales</taxon>
        <taxon>Pseudomonadaceae</taxon>
        <taxon>Entomomonas</taxon>
    </lineage>
</organism>